<dbReference type="RefSeq" id="WP_271191049.1">
    <property type="nucleotide sequence ID" value="NZ_CP115667.1"/>
</dbReference>
<keyword evidence="1" id="KW-0812">Transmembrane</keyword>
<sequence length="232" mass="24816">MESNYLKKTYLYGRIATLIGIGLMLGIPALICWVYDIWPTPAQVIAAAGPLLAMYIPSAVSENISMIPVQGSSVYMNSILGNVMNIKFPCYLNAIEKMDTTPGTELADALGMCVVTISGMVTMVIIALGLLLMAPLEPVLTSQTVKTATSYIMPALYGSMGISAFISTGAGMYKTSGKPTISLIAVALVLLVNFFVVPITGKEGYAMLIMLIVTVLIAWVLYKQGIVKVEDK</sequence>
<organism evidence="2 3">
    <name type="scientific">Peptoniphilus equinus</name>
    <dbReference type="NCBI Taxonomy" id="3016343"/>
    <lineage>
        <taxon>Bacteria</taxon>
        <taxon>Bacillati</taxon>
        <taxon>Bacillota</taxon>
        <taxon>Tissierellia</taxon>
        <taxon>Tissierellales</taxon>
        <taxon>Peptoniphilaceae</taxon>
        <taxon>Peptoniphilus</taxon>
    </lineage>
</organism>
<keyword evidence="1" id="KW-1133">Transmembrane helix</keyword>
<keyword evidence="3" id="KW-1185">Reference proteome</keyword>
<dbReference type="EMBL" id="CP115667">
    <property type="protein sequence ID" value="WBW49518.1"/>
    <property type="molecule type" value="Genomic_DNA"/>
</dbReference>
<feature type="transmembrane region" description="Helical" evidence="1">
    <location>
        <begin position="106"/>
        <end position="131"/>
    </location>
</feature>
<feature type="transmembrane region" description="Helical" evidence="1">
    <location>
        <begin position="180"/>
        <end position="199"/>
    </location>
</feature>
<feature type="transmembrane region" description="Helical" evidence="1">
    <location>
        <begin position="12"/>
        <end position="31"/>
    </location>
</feature>
<evidence type="ECO:0000313" key="3">
    <source>
        <dbReference type="Proteomes" id="UP001210339"/>
    </source>
</evidence>
<reference evidence="2 3" key="1">
    <citation type="submission" date="2023-01" db="EMBL/GenBank/DDBJ databases">
        <authorList>
            <person name="Lee S.H."/>
            <person name="Jung H.S."/>
            <person name="Yun J.U."/>
        </authorList>
    </citation>
    <scope>NUCLEOTIDE SEQUENCE [LARGE SCALE GENOMIC DNA]</scope>
    <source>
        <strain evidence="2 3">CBA3646</strain>
    </source>
</reference>
<name>A0ABY7QRW0_9FIRM</name>
<evidence type="ECO:0000256" key="1">
    <source>
        <dbReference type="SAM" id="Phobius"/>
    </source>
</evidence>
<gene>
    <name evidence="2" type="ORF">O6R05_05780</name>
</gene>
<feature type="transmembrane region" description="Helical" evidence="1">
    <location>
        <begin position="205"/>
        <end position="222"/>
    </location>
</feature>
<proteinExistence type="predicted"/>
<dbReference type="Proteomes" id="UP001210339">
    <property type="component" value="Chromosome"/>
</dbReference>
<evidence type="ECO:0000313" key="2">
    <source>
        <dbReference type="EMBL" id="WBW49518.1"/>
    </source>
</evidence>
<accession>A0ABY7QRW0</accession>
<keyword evidence="1" id="KW-0472">Membrane</keyword>
<feature type="transmembrane region" description="Helical" evidence="1">
    <location>
        <begin position="151"/>
        <end position="173"/>
    </location>
</feature>
<protein>
    <submittedName>
        <fullName evidence="2">Uncharacterized protein</fullName>
    </submittedName>
</protein>